<keyword evidence="2" id="KW-0442">Lipid degradation</keyword>
<dbReference type="KEGG" id="nmus:H7A79_0137"/>
<keyword evidence="5" id="KW-0732">Signal</keyword>
<gene>
    <name evidence="7" type="ORF">H7A79_0137</name>
</gene>
<dbReference type="InterPro" id="IPR016035">
    <property type="entry name" value="Acyl_Trfase/lysoPLipase"/>
</dbReference>
<evidence type="ECO:0000313" key="8">
    <source>
        <dbReference type="Proteomes" id="UP000516412"/>
    </source>
</evidence>
<evidence type="ECO:0000256" key="2">
    <source>
        <dbReference type="ARBA" id="ARBA00022963"/>
    </source>
</evidence>
<comment type="caution">
    <text evidence="4">Lacks conserved residue(s) required for the propagation of feature annotation.</text>
</comment>
<keyword evidence="1" id="KW-0378">Hydrolase</keyword>
<dbReference type="PROSITE" id="PS51635">
    <property type="entry name" value="PNPLA"/>
    <property type="match status" value="1"/>
</dbReference>
<dbReference type="Pfam" id="PF01734">
    <property type="entry name" value="Patatin"/>
    <property type="match status" value="1"/>
</dbReference>
<dbReference type="Gene3D" id="3.40.1090.10">
    <property type="entry name" value="Cytosolic phospholipase A2 catalytic domain"/>
    <property type="match status" value="1"/>
</dbReference>
<keyword evidence="8" id="KW-1185">Reference proteome</keyword>
<evidence type="ECO:0000256" key="1">
    <source>
        <dbReference type="ARBA" id="ARBA00022801"/>
    </source>
</evidence>
<feature type="signal peptide" evidence="5">
    <location>
        <begin position="1"/>
        <end position="30"/>
    </location>
</feature>
<dbReference type="AlphaFoldDB" id="A0A7H1MBP5"/>
<reference evidence="7" key="1">
    <citation type="submission" date="2024-06" db="EMBL/GenBank/DDBJ databases">
        <title>Complete Genome Sequence of mouse commensal type strain Neisseria musculi.</title>
        <authorList>
            <person name="Thapa E."/>
            <person name="Aluvathingal J."/>
            <person name="Nadendla S."/>
            <person name="Mehta A."/>
            <person name="Tettelin H."/>
            <person name="Weyand N.J."/>
        </authorList>
    </citation>
    <scope>NUCLEOTIDE SEQUENCE</scope>
    <source>
        <strain evidence="7">NW831</strain>
    </source>
</reference>
<dbReference type="SUPFAM" id="SSF52151">
    <property type="entry name" value="FabD/lysophospholipase-like"/>
    <property type="match status" value="1"/>
</dbReference>
<accession>A0A7H1MBP5</accession>
<evidence type="ECO:0000313" key="7">
    <source>
        <dbReference type="EMBL" id="QNT59060.1"/>
    </source>
</evidence>
<feature type="chain" id="PRO_5028891715" evidence="5">
    <location>
        <begin position="31"/>
        <end position="500"/>
    </location>
</feature>
<keyword evidence="3" id="KW-0443">Lipid metabolism</keyword>
<evidence type="ECO:0000256" key="4">
    <source>
        <dbReference type="PROSITE-ProRule" id="PRU01161"/>
    </source>
</evidence>
<feature type="short sequence motif" description="GXSXG" evidence="4">
    <location>
        <begin position="108"/>
        <end position="112"/>
    </location>
</feature>
<dbReference type="PROSITE" id="PS51257">
    <property type="entry name" value="PROKAR_LIPOPROTEIN"/>
    <property type="match status" value="1"/>
</dbReference>
<dbReference type="InterPro" id="IPR002641">
    <property type="entry name" value="PNPLA_dom"/>
</dbReference>
<dbReference type="InterPro" id="IPR050301">
    <property type="entry name" value="NTE"/>
</dbReference>
<sequence>MKTKQLRFSDGLKKGLAASAALLMSSCALVQYQPLATIQTVNTETGYRLEKNFARAKADDTFVVLVFSGGGTRAAALGYGVVEELNRQKINFGSKEQSLLESVDLVYGVSGGSVLAAYFALHGKETVPSFERRFLKQNFQRQFAKQVFSFANLPRLTSPEYGRGDLLQEQFENTLFRGATFDDLDKRRKGPFAVISATDMAAGSRLDFTQEHFDAMCLNLSGLRIARAVAASSAVPLIFSPITLNNNGGNCGYALPERLKYAPENGNTGKLQQQTKRELANSYHSLYNDHTKRPYIHLLDGGLTDNLGLRGILDIVDMRSGEAVQKQAAAENIGRIVIINVNAQNQIARNIDQSPAIPGLTDVLSAIVDIPIDKYSQESLRQFRIFADQWNENAAKQPGGSKRGMYFVSLNLRDLPESQLRKNVLNIPTTFYLPHYHINDLKSAARALLQQSNEYKRLLKDFSAQPAQAAPQAHRPVWFAGEGPQLPDNAQADYDAAWAQ</sequence>
<proteinExistence type="predicted"/>
<dbReference type="EMBL" id="CP060414">
    <property type="protein sequence ID" value="QNT59060.1"/>
    <property type="molecule type" value="Genomic_DNA"/>
</dbReference>
<dbReference type="GO" id="GO:0016042">
    <property type="term" value="P:lipid catabolic process"/>
    <property type="evidence" value="ECO:0007669"/>
    <property type="project" value="UniProtKB-KW"/>
</dbReference>
<dbReference type="GO" id="GO:0016787">
    <property type="term" value="F:hydrolase activity"/>
    <property type="evidence" value="ECO:0007669"/>
    <property type="project" value="UniProtKB-KW"/>
</dbReference>
<protein>
    <submittedName>
        <fullName evidence="7">Patatin-like phospholipase family protein</fullName>
    </submittedName>
</protein>
<dbReference type="RefSeq" id="WP_187000757.1">
    <property type="nucleotide sequence ID" value="NZ_CP060414.2"/>
</dbReference>
<evidence type="ECO:0000256" key="5">
    <source>
        <dbReference type="SAM" id="SignalP"/>
    </source>
</evidence>
<evidence type="ECO:0000259" key="6">
    <source>
        <dbReference type="PROSITE" id="PS51635"/>
    </source>
</evidence>
<dbReference type="Proteomes" id="UP000516412">
    <property type="component" value="Chromosome"/>
</dbReference>
<feature type="domain" description="PNPLA" evidence="6">
    <location>
        <begin position="65"/>
        <end position="263"/>
    </location>
</feature>
<organism evidence="7 8">
    <name type="scientific">Neisseria musculi</name>
    <dbReference type="NCBI Taxonomy" id="1815583"/>
    <lineage>
        <taxon>Bacteria</taxon>
        <taxon>Pseudomonadati</taxon>
        <taxon>Pseudomonadota</taxon>
        <taxon>Betaproteobacteria</taxon>
        <taxon>Neisseriales</taxon>
        <taxon>Neisseriaceae</taxon>
        <taxon>Neisseria</taxon>
    </lineage>
</organism>
<dbReference type="PANTHER" id="PTHR14226:SF78">
    <property type="entry name" value="SLR0060 PROTEIN"/>
    <property type="match status" value="1"/>
</dbReference>
<evidence type="ECO:0000256" key="3">
    <source>
        <dbReference type="ARBA" id="ARBA00023098"/>
    </source>
</evidence>
<dbReference type="PANTHER" id="PTHR14226">
    <property type="entry name" value="NEUROPATHY TARGET ESTERASE/SWISS CHEESE D.MELANOGASTER"/>
    <property type="match status" value="1"/>
</dbReference>
<name>A0A7H1MBP5_9NEIS</name>